<evidence type="ECO:0000313" key="1">
    <source>
        <dbReference type="EMBL" id="RKF76354.1"/>
    </source>
</evidence>
<dbReference type="Proteomes" id="UP000285326">
    <property type="component" value="Unassembled WGS sequence"/>
</dbReference>
<evidence type="ECO:0000313" key="2">
    <source>
        <dbReference type="Proteomes" id="UP000285326"/>
    </source>
</evidence>
<gene>
    <name evidence="1" type="ORF">GcM1_227009</name>
</gene>
<protein>
    <recommendedName>
        <fullName evidence="3">Retrotransposon Copia-like N-terminal domain-containing protein</fullName>
    </recommendedName>
</protein>
<evidence type="ECO:0008006" key="3">
    <source>
        <dbReference type="Google" id="ProtNLM"/>
    </source>
</evidence>
<dbReference type="AlphaFoldDB" id="A0A420IP98"/>
<organism evidence="1 2">
    <name type="scientific">Golovinomyces cichoracearum</name>
    <dbReference type="NCBI Taxonomy" id="62708"/>
    <lineage>
        <taxon>Eukaryota</taxon>
        <taxon>Fungi</taxon>
        <taxon>Dikarya</taxon>
        <taxon>Ascomycota</taxon>
        <taxon>Pezizomycotina</taxon>
        <taxon>Leotiomycetes</taxon>
        <taxon>Erysiphales</taxon>
        <taxon>Erysiphaceae</taxon>
        <taxon>Golovinomyces</taxon>
    </lineage>
</organism>
<dbReference type="EMBL" id="MCBS01022786">
    <property type="protein sequence ID" value="RKF76354.1"/>
    <property type="molecule type" value="Genomic_DNA"/>
</dbReference>
<proteinExistence type="predicted"/>
<accession>A0A420IP98</accession>
<name>A0A420IP98_9PEZI</name>
<reference evidence="1 2" key="1">
    <citation type="journal article" date="2018" name="BMC Genomics">
        <title>Comparative genome analyses reveal sequence features reflecting distinct modes of host-adaptation between dicot and monocot powdery mildew.</title>
        <authorList>
            <person name="Wu Y."/>
            <person name="Ma X."/>
            <person name="Pan Z."/>
            <person name="Kale S.D."/>
            <person name="Song Y."/>
            <person name="King H."/>
            <person name="Zhang Q."/>
            <person name="Presley C."/>
            <person name="Deng X."/>
            <person name="Wei C.I."/>
            <person name="Xiao S."/>
        </authorList>
    </citation>
    <scope>NUCLEOTIDE SEQUENCE [LARGE SCALE GENOMIC DNA]</scope>
    <source>
        <strain evidence="1">UMSG1</strain>
    </source>
</reference>
<sequence length="83" mass="9327">MTNIIRFDGQNTYNLWASMMTAIFRNLKLHEIVIQGLLPPPDSSVDEIKAYHCLNDSVLAIIIRARNTAYALVHKLGSLCQLA</sequence>
<comment type="caution">
    <text evidence="1">The sequence shown here is derived from an EMBL/GenBank/DDBJ whole genome shotgun (WGS) entry which is preliminary data.</text>
</comment>